<dbReference type="EMBL" id="JAFCMP010000090">
    <property type="protein sequence ID" value="KAG5187451.1"/>
    <property type="molecule type" value="Genomic_DNA"/>
</dbReference>
<evidence type="ECO:0000259" key="1">
    <source>
        <dbReference type="PROSITE" id="PS50280"/>
    </source>
</evidence>
<evidence type="ECO:0000313" key="3">
    <source>
        <dbReference type="Proteomes" id="UP000664859"/>
    </source>
</evidence>
<dbReference type="InterPro" id="IPR001214">
    <property type="entry name" value="SET_dom"/>
</dbReference>
<proteinExistence type="predicted"/>
<gene>
    <name evidence="2" type="ORF">JKP88DRAFT_243958</name>
</gene>
<organism evidence="2 3">
    <name type="scientific">Tribonema minus</name>
    <dbReference type="NCBI Taxonomy" id="303371"/>
    <lineage>
        <taxon>Eukaryota</taxon>
        <taxon>Sar</taxon>
        <taxon>Stramenopiles</taxon>
        <taxon>Ochrophyta</taxon>
        <taxon>PX clade</taxon>
        <taxon>Xanthophyceae</taxon>
        <taxon>Tribonematales</taxon>
        <taxon>Tribonemataceae</taxon>
        <taxon>Tribonema</taxon>
    </lineage>
</organism>
<accession>A0A836CL81</accession>
<comment type="caution">
    <text evidence="2">The sequence shown here is derived from an EMBL/GenBank/DDBJ whole genome shotgun (WGS) entry which is preliminary data.</text>
</comment>
<feature type="domain" description="SET" evidence="1">
    <location>
        <begin position="1"/>
        <end position="138"/>
    </location>
</feature>
<protein>
    <recommendedName>
        <fullName evidence="1">SET domain-containing protein</fullName>
    </recommendedName>
</protein>
<dbReference type="AlphaFoldDB" id="A0A836CL81"/>
<evidence type="ECO:0000313" key="2">
    <source>
        <dbReference type="EMBL" id="KAG5187451.1"/>
    </source>
</evidence>
<sequence>MYSCGAALRHSNVRVGAKGAWAKCWLPSGTVVLIERSIVREHPSAVTYSKTVRDVAGYELVADASRWCLVEGSTEEERSSNSRLNGFDSIKCQIARMYRIDNAPRATICVSPFEDDDTVMIKLDFDVNEGEEITISEGVRRMAHTPESSALSDCTVKLRKAERLLERWSSVDVQSLVHDAQQQISECREAVHQRLSDVRAAGPPWLFDICDLYVNTERLPQSKCITSLHCEQAQELIDIRQAIGVRDAEKKLQDALNAFKKC</sequence>
<reference evidence="2" key="1">
    <citation type="submission" date="2021-02" db="EMBL/GenBank/DDBJ databases">
        <title>First Annotated Genome of the Yellow-green Alga Tribonema minus.</title>
        <authorList>
            <person name="Mahan K.M."/>
        </authorList>
    </citation>
    <scope>NUCLEOTIDE SEQUENCE</scope>
    <source>
        <strain evidence="2">UTEX B ZZ1240</strain>
    </source>
</reference>
<keyword evidence="3" id="KW-1185">Reference proteome</keyword>
<dbReference type="Proteomes" id="UP000664859">
    <property type="component" value="Unassembled WGS sequence"/>
</dbReference>
<dbReference type="PROSITE" id="PS50280">
    <property type="entry name" value="SET"/>
    <property type="match status" value="1"/>
</dbReference>
<name>A0A836CL81_9STRA</name>